<dbReference type="Pfam" id="PF07396">
    <property type="entry name" value="Porin_O_P"/>
    <property type="match status" value="1"/>
</dbReference>
<feature type="signal peptide" evidence="3">
    <location>
        <begin position="1"/>
        <end position="21"/>
    </location>
</feature>
<keyword evidence="3" id="KW-0732">Signal</keyword>
<reference evidence="4" key="1">
    <citation type="submission" date="2020-02" db="EMBL/GenBank/DDBJ databases">
        <authorList>
            <person name="Meier V. D."/>
        </authorList>
    </citation>
    <scope>NUCLEOTIDE SEQUENCE</scope>
    <source>
        <strain evidence="4">AVDCRST_MAG63</strain>
    </source>
</reference>
<feature type="coiled-coil region" evidence="1">
    <location>
        <begin position="96"/>
        <end position="137"/>
    </location>
</feature>
<organism evidence="4">
    <name type="scientific">uncultured Armatimonadetes bacterium</name>
    <dbReference type="NCBI Taxonomy" id="157466"/>
    <lineage>
        <taxon>Bacteria</taxon>
        <taxon>Bacillati</taxon>
        <taxon>Armatimonadota</taxon>
        <taxon>environmental samples</taxon>
    </lineage>
</organism>
<dbReference type="Gene3D" id="2.40.160.10">
    <property type="entry name" value="Porin"/>
    <property type="match status" value="1"/>
</dbReference>
<name>A0A6J4JZV9_9BACT</name>
<dbReference type="AlphaFoldDB" id="A0A6J4JZV9"/>
<evidence type="ECO:0000313" key="4">
    <source>
        <dbReference type="EMBL" id="CAA9291883.1"/>
    </source>
</evidence>
<evidence type="ECO:0000256" key="3">
    <source>
        <dbReference type="SAM" id="SignalP"/>
    </source>
</evidence>
<dbReference type="EMBL" id="CADCTO010000616">
    <property type="protein sequence ID" value="CAA9291883.1"/>
    <property type="molecule type" value="Genomic_DNA"/>
</dbReference>
<feature type="region of interest" description="Disordered" evidence="2">
    <location>
        <begin position="152"/>
        <end position="172"/>
    </location>
</feature>
<feature type="compositionally biased region" description="Polar residues" evidence="2">
    <location>
        <begin position="163"/>
        <end position="172"/>
    </location>
</feature>
<feature type="coiled-coil region" evidence="1">
    <location>
        <begin position="34"/>
        <end position="64"/>
    </location>
</feature>
<sequence length="532" mass="58120">MMRRLLAGTVAASVLLIAAYGARTGQTATAQGQAVQAEADKSELERLRADVESLKAQLAQVNAPPAAPGVTPEQLAEVRRLVDEFKTELTVIGTDMAAIKTRLDEMDQQITDVQQELSDVRDVNKDQQAALDTLNRKRIDGYIQSRYTLRGTTDRGRAPENVGQDTTRGLTGNRDTFQVRRARINVRGDVTPRASYRVQLDARPSPAVGQDFVQVKEAYVTIKSFPFLLRTSQADEKPFATVDTTIGQQVTPFGYYLQFSSADRESPERYIAFSDTGSGLFPSQDYDKGVSLNGLLFGRYQYQLGFYNGNGTASNDFGRRKDFIGRIGVPLIPGRWNVGISGYDGEGPNTGTAVGINPDTPATFIGTGATQVAATRRRVKSLLGLDTQFILPFGDLKVEYVRGKGGLNGANQNVVPSALRSYVDAAVVEGYYAQLGFNVGNRLKVVGAYEYFNRNADPADSGPFSVFGPNALRVRSEDFAEERAHFGALYSLDAATRLRLWYEAPLNYPNAPGAAESVGRSSFYTAEVQVKF</sequence>
<dbReference type="InterPro" id="IPR023614">
    <property type="entry name" value="Porin_dom_sf"/>
</dbReference>
<evidence type="ECO:0000256" key="1">
    <source>
        <dbReference type="SAM" id="Coils"/>
    </source>
</evidence>
<proteinExistence type="predicted"/>
<keyword evidence="1" id="KW-0175">Coiled coil</keyword>
<protein>
    <submittedName>
        <fullName evidence="4">Uncharacterized protein</fullName>
    </submittedName>
</protein>
<dbReference type="InterPro" id="IPR010870">
    <property type="entry name" value="Porin_O/P"/>
</dbReference>
<accession>A0A6J4JZV9</accession>
<feature type="chain" id="PRO_5027054395" evidence="3">
    <location>
        <begin position="22"/>
        <end position="532"/>
    </location>
</feature>
<gene>
    <name evidence="4" type="ORF">AVDCRST_MAG63-4428</name>
</gene>
<evidence type="ECO:0000256" key="2">
    <source>
        <dbReference type="SAM" id="MobiDB-lite"/>
    </source>
</evidence>